<keyword evidence="5" id="KW-1185">Reference proteome</keyword>
<organism evidence="4 5">
    <name type="scientific">Halobacillus andaensis</name>
    <dbReference type="NCBI Taxonomy" id="1176239"/>
    <lineage>
        <taxon>Bacteria</taxon>
        <taxon>Bacillati</taxon>
        <taxon>Bacillota</taxon>
        <taxon>Bacilli</taxon>
        <taxon>Bacillales</taxon>
        <taxon>Bacillaceae</taxon>
        <taxon>Halobacillus</taxon>
    </lineage>
</organism>
<protein>
    <submittedName>
        <fullName evidence="4">Methyltransferase</fullName>
    </submittedName>
</protein>
<evidence type="ECO:0000256" key="2">
    <source>
        <dbReference type="ARBA" id="ARBA00022679"/>
    </source>
</evidence>
<dbReference type="InterPro" id="IPR051052">
    <property type="entry name" value="Diverse_substrate_MTase"/>
</dbReference>
<dbReference type="Proteomes" id="UP000660110">
    <property type="component" value="Unassembled WGS sequence"/>
</dbReference>
<dbReference type="PANTHER" id="PTHR44942">
    <property type="entry name" value="METHYLTRANSF_11 DOMAIN-CONTAINING PROTEIN"/>
    <property type="match status" value="1"/>
</dbReference>
<keyword evidence="1 4" id="KW-0489">Methyltransferase</keyword>
<reference evidence="4" key="1">
    <citation type="journal article" date="2014" name="Int. J. Syst. Evol. Microbiol.">
        <title>Complete genome sequence of Corynebacterium casei LMG S-19264T (=DSM 44701T), isolated from a smear-ripened cheese.</title>
        <authorList>
            <consortium name="US DOE Joint Genome Institute (JGI-PGF)"/>
            <person name="Walter F."/>
            <person name="Albersmeier A."/>
            <person name="Kalinowski J."/>
            <person name="Ruckert C."/>
        </authorList>
    </citation>
    <scope>NUCLEOTIDE SEQUENCE</scope>
    <source>
        <strain evidence="4">CGMCC 1.12153</strain>
    </source>
</reference>
<name>A0A917B7U2_HALAA</name>
<evidence type="ECO:0000313" key="5">
    <source>
        <dbReference type="Proteomes" id="UP000660110"/>
    </source>
</evidence>
<dbReference type="AlphaFoldDB" id="A0A917B7U2"/>
<dbReference type="SUPFAM" id="SSF53335">
    <property type="entry name" value="S-adenosyl-L-methionine-dependent methyltransferases"/>
    <property type="match status" value="1"/>
</dbReference>
<gene>
    <name evidence="4" type="ORF">GCM10010954_23260</name>
</gene>
<dbReference type="GO" id="GO:0032259">
    <property type="term" value="P:methylation"/>
    <property type="evidence" value="ECO:0007669"/>
    <property type="project" value="UniProtKB-KW"/>
</dbReference>
<proteinExistence type="predicted"/>
<accession>A0A917B7U2</accession>
<dbReference type="InterPro" id="IPR041698">
    <property type="entry name" value="Methyltransf_25"/>
</dbReference>
<dbReference type="CDD" id="cd02440">
    <property type="entry name" value="AdoMet_MTases"/>
    <property type="match status" value="1"/>
</dbReference>
<evidence type="ECO:0000313" key="4">
    <source>
        <dbReference type="EMBL" id="GGF23755.1"/>
    </source>
</evidence>
<reference evidence="4" key="2">
    <citation type="submission" date="2020-09" db="EMBL/GenBank/DDBJ databases">
        <authorList>
            <person name="Sun Q."/>
            <person name="Zhou Y."/>
        </authorList>
    </citation>
    <scope>NUCLEOTIDE SEQUENCE</scope>
    <source>
        <strain evidence="4">CGMCC 1.12153</strain>
    </source>
</reference>
<evidence type="ECO:0000259" key="3">
    <source>
        <dbReference type="Pfam" id="PF13649"/>
    </source>
</evidence>
<dbReference type="PANTHER" id="PTHR44942:SF4">
    <property type="entry name" value="METHYLTRANSFERASE TYPE 11 DOMAIN-CONTAINING PROTEIN"/>
    <property type="match status" value="1"/>
</dbReference>
<dbReference type="InterPro" id="IPR029063">
    <property type="entry name" value="SAM-dependent_MTases_sf"/>
</dbReference>
<dbReference type="RefSeq" id="WP_188377694.1">
    <property type="nucleotide sequence ID" value="NZ_BMEL01000003.1"/>
</dbReference>
<sequence>MNKYGPDLFKGTATYYSKYRPKYPSSLIRFLVQHFSLNGEQRVLDLGCGPGSVSFRLADWCHQIVGIDTDREMIAEAKYLHHLLRIGDIEWFHGDLDRYVKTHSKSFHLVTIAKAFHWMDRERTIETLYEMVEPGGGVAIIDNYESHKPLRPWQKKLNEVIKRWYGQERKAGNTTYDHPKKTHAQVLEDSKFETEVYYLPSYEIEWSIGTILGNLYSTSYGARRFLGDRVSDFEQDVRDALSQLNAQGIFKESMVLSVKSGRKM</sequence>
<keyword evidence="2" id="KW-0808">Transferase</keyword>
<dbReference type="Gene3D" id="3.40.50.150">
    <property type="entry name" value="Vaccinia Virus protein VP39"/>
    <property type="match status" value="1"/>
</dbReference>
<dbReference type="EMBL" id="BMEL01000003">
    <property type="protein sequence ID" value="GGF23755.1"/>
    <property type="molecule type" value="Genomic_DNA"/>
</dbReference>
<comment type="caution">
    <text evidence="4">The sequence shown here is derived from an EMBL/GenBank/DDBJ whole genome shotgun (WGS) entry which is preliminary data.</text>
</comment>
<dbReference type="GO" id="GO:0008168">
    <property type="term" value="F:methyltransferase activity"/>
    <property type="evidence" value="ECO:0007669"/>
    <property type="project" value="UniProtKB-KW"/>
</dbReference>
<evidence type="ECO:0000256" key="1">
    <source>
        <dbReference type="ARBA" id="ARBA00022603"/>
    </source>
</evidence>
<feature type="domain" description="Methyltransferase" evidence="3">
    <location>
        <begin position="43"/>
        <end position="136"/>
    </location>
</feature>
<dbReference type="Pfam" id="PF13649">
    <property type="entry name" value="Methyltransf_25"/>
    <property type="match status" value="1"/>
</dbReference>